<gene>
    <name evidence="2" type="ORF">MVEN_00681800</name>
</gene>
<dbReference type="AlphaFoldDB" id="A0A8H6YIZ2"/>
<evidence type="ECO:0000313" key="3">
    <source>
        <dbReference type="Proteomes" id="UP000620124"/>
    </source>
</evidence>
<feature type="region of interest" description="Disordered" evidence="1">
    <location>
        <begin position="1"/>
        <end position="82"/>
    </location>
</feature>
<dbReference type="InterPro" id="IPR041078">
    <property type="entry name" value="Plavaka"/>
</dbReference>
<reference evidence="2" key="1">
    <citation type="submission" date="2020-05" db="EMBL/GenBank/DDBJ databases">
        <title>Mycena genomes resolve the evolution of fungal bioluminescence.</title>
        <authorList>
            <person name="Tsai I.J."/>
        </authorList>
    </citation>
    <scope>NUCLEOTIDE SEQUENCE</scope>
    <source>
        <strain evidence="2">CCC161011</strain>
    </source>
</reference>
<protein>
    <recommendedName>
        <fullName evidence="4">Transposase domain-containing protein</fullName>
    </recommendedName>
</protein>
<evidence type="ECO:0000313" key="2">
    <source>
        <dbReference type="EMBL" id="KAF7359581.1"/>
    </source>
</evidence>
<proteinExistence type="predicted"/>
<evidence type="ECO:0008006" key="4">
    <source>
        <dbReference type="Google" id="ProtNLM"/>
    </source>
</evidence>
<dbReference type="Pfam" id="PF18759">
    <property type="entry name" value="Plavaka"/>
    <property type="match status" value="1"/>
</dbReference>
<dbReference type="Proteomes" id="UP000620124">
    <property type="component" value="Unassembled WGS sequence"/>
</dbReference>
<evidence type="ECO:0000256" key="1">
    <source>
        <dbReference type="SAM" id="MobiDB-lite"/>
    </source>
</evidence>
<comment type="caution">
    <text evidence="2">The sequence shown here is derived from an EMBL/GenBank/DDBJ whole genome shotgun (WGS) entry which is preliminary data.</text>
</comment>
<sequence>MFFSHDVPDEEDDNGFVPPPRAPSLEPEPEPTPQSKRATVEEVLDKDDPQNLKRFPDPFPGQEPFPGSTAFEGKKGESAKTFGGGQTLFEELRSKQTAAGVGPYAPFLDSDEWELASWLSKNVSQTATDAYLKLPITQRRTRVSYHNNYAYLQKVDQLPTGPGWKCEIVTAAGNWLDENDELMKEDLELWKRDPAECIKELMGNPAFHDYMAYIPERVYGKEDGRESSRIWDEMWTVDWWWEMQTPLTRFQGDKTAWPVYLTIGNISKDIRRQPSAHAMVLIGYIPVSKLECFTEATRSLAGYRLFHHCMRSLLQPLIEAGKNGVRMVCADGFVRHVHPILAAYIADHPEQCLVACCKENRCPRCTVHRDKREDAAASPLRDVEETLRLLNDHQRGRNPAKFDENGLRPVYNPFWRDLPHTDIFTCFTPDLLHQLHQGVFKSHLVKWCIALLGEDDTVSVLRIPTSPWVSQWTGTEHKEMQRVFVGVLAGAVSAPVLTVVKSLIDFFFYAQFQSHTSATLDALQASLDTFHSHKNILIQLGIREHFNIPKIHSLQHYVGAIRSLGTADGYSTEAPERLHIEFAKRAYQSSNKRDYTAQMTLWLQRQEAFALRQSYLCCLNNPLAAQAHEDGSDDDDEAPPSAHNETETTGALPASKLPTTAYSIAKAPSYPDVTVTQLETIHGATDFIPAFTLFINKYFPRCSITPSRYDRFAVYKQLSIQMARNRYIADKVRTCRVRATPAILARSRSLGSPAHFDTALIVEDPARYQRSAGIQGLRIAQVRAIFSLPPQYGTYPHPLAYIEWFTGFNQPDKTSGLLVPSVVIRQLSRWNTLCRLVI</sequence>
<feature type="region of interest" description="Disordered" evidence="1">
    <location>
        <begin position="627"/>
        <end position="652"/>
    </location>
</feature>
<dbReference type="OrthoDB" id="2418900at2759"/>
<name>A0A8H6YIZ2_9AGAR</name>
<keyword evidence="3" id="KW-1185">Reference proteome</keyword>
<dbReference type="EMBL" id="JACAZI010000005">
    <property type="protein sequence ID" value="KAF7359581.1"/>
    <property type="molecule type" value="Genomic_DNA"/>
</dbReference>
<feature type="compositionally biased region" description="Basic and acidic residues" evidence="1">
    <location>
        <begin position="46"/>
        <end position="56"/>
    </location>
</feature>
<organism evidence="2 3">
    <name type="scientific">Mycena venus</name>
    <dbReference type="NCBI Taxonomy" id="2733690"/>
    <lineage>
        <taxon>Eukaryota</taxon>
        <taxon>Fungi</taxon>
        <taxon>Dikarya</taxon>
        <taxon>Basidiomycota</taxon>
        <taxon>Agaricomycotina</taxon>
        <taxon>Agaricomycetes</taxon>
        <taxon>Agaricomycetidae</taxon>
        <taxon>Agaricales</taxon>
        <taxon>Marasmiineae</taxon>
        <taxon>Mycenaceae</taxon>
        <taxon>Mycena</taxon>
    </lineage>
</organism>
<accession>A0A8H6YIZ2</accession>